<evidence type="ECO:0000313" key="2">
    <source>
        <dbReference type="Proteomes" id="UP000267003"/>
    </source>
</evidence>
<name>A0A3A8R009_9BACT</name>
<reference evidence="2" key="1">
    <citation type="submission" date="2018-09" db="EMBL/GenBank/DDBJ databases">
        <authorList>
            <person name="Livingstone P.G."/>
            <person name="Whitworth D.E."/>
        </authorList>
    </citation>
    <scope>NUCLEOTIDE SEQUENCE [LARGE SCALE GENOMIC DNA]</scope>
    <source>
        <strain evidence="2">AB050A</strain>
    </source>
</reference>
<dbReference type="Proteomes" id="UP000267003">
    <property type="component" value="Unassembled WGS sequence"/>
</dbReference>
<sequence>MLSLLDLWKGLFEKTVVPASSDWKDLQPELDALNGSLIPVAVLDLQPIPPSTSLRTWIAGRLVALAQSAEAHQPISKESIAKKPIWTPADEHEAPWRKAWRKLLNDAAAGWHDLGADRRKIDPESLAVELEEAELARSSIVTHWRAFVDQVVKAVGEARPSASPNARIIIPIDDADMNPRRCVELLELLRTLWHPRVVFLLTGHSDLFLKTLTLHFLGIFRAQLGGSATTERERSILEDQEPTANDLSLQTYDKVLPPRQRFALNTLLPMERVRFLSDILETKVFSNTWPTGVSTLRGYFEHNPYVHGALPDRLRGLQGLIQRWNSLRAGKDGVGTPVYELWREALLTDRYRLPMDHAQWLTSLVGLEDGHLQLQHTDWRIQRRPSKAVQLQIQESTHSLQFMEAVGFDCVLPFAEKNNTLPSRLNAALLLAVDVYLQDRGESIEQSSVIPRGHEHALVMNKLTLLRETSTVVANILNPGQPAPSASFTTWILPDWRTVLEAALFDHHWNAALKHQSTSREQRVDSMAYAFLWTVLATAGKKPSAPAPSKNTVDWKAIANDLVSETTRLFESPRRTDHEERLYQWLMGRAILLSAPESGMFPKSANALLEAWLTRIEHEPAPLKQEALQAARNERQAQLSRIDRQYKSPNDVMFEIDAAFPHHDWARLLEMWDATKDMSIQKRLSNELSSLSVDGRRRTNSNIRNVRDYANVLDLSIPVTPSFTAQSREALERIRDMGSRTHSAILWLWNRLVDEFEPQNNKLRKWITPTDAGGKLNVQLPPELRNRLNSFDVLQTRVEKAVNLEPPGMSLYLYQVTTPKPADALQQFLILAHDVVFDSQDTQARPFNSSPPNAKMFISIPHADTEVLYDGKLVRMGWPAPRWRTFVDWKNETQSLTDSFDALKTLLEDDPSLAFSKLLHASCLDIVLQVSRSVNQSMKTQVHADPLSQGFLRWYYSGSSLRSNQPSPDAPPQGEAALLYLNWVHWAVPLFATPELGLDPEYARAMLAGLLGADRAQFEGNPNRKLPKQSVDTSANFRAMRREWARHCLNTSDPRLENTNPRLFLQDVDTKHRGHPWHEVFGKDSEDPS</sequence>
<protein>
    <submittedName>
        <fullName evidence="1">Uncharacterized protein</fullName>
    </submittedName>
</protein>
<dbReference type="AlphaFoldDB" id="A0A3A8R009"/>
<keyword evidence="2" id="KW-1185">Reference proteome</keyword>
<gene>
    <name evidence="1" type="ORF">D7W81_02480</name>
</gene>
<proteinExistence type="predicted"/>
<evidence type="ECO:0000313" key="1">
    <source>
        <dbReference type="EMBL" id="RKH74177.1"/>
    </source>
</evidence>
<comment type="caution">
    <text evidence="1">The sequence shown here is derived from an EMBL/GenBank/DDBJ whole genome shotgun (WGS) entry which is preliminary data.</text>
</comment>
<organism evidence="1 2">
    <name type="scientific">Corallococcus aberystwythensis</name>
    <dbReference type="NCBI Taxonomy" id="2316722"/>
    <lineage>
        <taxon>Bacteria</taxon>
        <taxon>Pseudomonadati</taxon>
        <taxon>Myxococcota</taxon>
        <taxon>Myxococcia</taxon>
        <taxon>Myxococcales</taxon>
        <taxon>Cystobacterineae</taxon>
        <taxon>Myxococcaceae</taxon>
        <taxon>Corallococcus</taxon>
    </lineage>
</organism>
<accession>A0A3A8R009</accession>
<dbReference type="EMBL" id="RAWK01000009">
    <property type="protein sequence ID" value="RKH74177.1"/>
    <property type="molecule type" value="Genomic_DNA"/>
</dbReference>